<dbReference type="EC" id="1.-.-.-" evidence="6"/>
<sequence>MTRDHDAPATRPSFRSDGLSVGVGFPLTGVNDSRPSISRELALAEHAEEVGFDALWARDVPLYWPKFGDAGQTFDTWPWLATVAARTDEIALGTASVVLPIRHPIHVAKSAATVDRLSDGRLVLGVATGDRDPEYDAFDVDPESRGELFRESVRWLRTLWSEPFPELDGPWGRLDGRLDLRPKPAGEIPLFPTGHARQELSWIGAHGDGWLFYHLPEETLDSFLSDWRDVGGDKPYLMALQAELAADPTADPEPIHQGYRAGIEWFREYFGRLEAAGVDHVIVGISGREPEAGLTAFADGVLAYR</sequence>
<dbReference type="NCBIfam" id="TIGR03571">
    <property type="entry name" value="lucif_BA3436"/>
    <property type="match status" value="1"/>
</dbReference>
<protein>
    <submittedName>
        <fullName evidence="6">TIGR03571 family LLM class oxidoreductase</fullName>
        <ecNumber evidence="6">1.-.-.-</ecNumber>
    </submittedName>
</protein>
<feature type="domain" description="Luciferase-like" evidence="5">
    <location>
        <begin position="34"/>
        <end position="247"/>
    </location>
</feature>
<keyword evidence="2" id="KW-0288">FMN</keyword>
<evidence type="ECO:0000256" key="4">
    <source>
        <dbReference type="ARBA" id="ARBA00023033"/>
    </source>
</evidence>
<dbReference type="SUPFAM" id="SSF51679">
    <property type="entry name" value="Bacterial luciferase-like"/>
    <property type="match status" value="1"/>
</dbReference>
<evidence type="ECO:0000259" key="5">
    <source>
        <dbReference type="Pfam" id="PF00296"/>
    </source>
</evidence>
<keyword evidence="1" id="KW-0285">Flavoprotein</keyword>
<dbReference type="PANTHER" id="PTHR30011:SF16">
    <property type="entry name" value="C2H2 FINGER DOMAIN TRANSCRIPTION FACTOR (EUROFUNG)-RELATED"/>
    <property type="match status" value="1"/>
</dbReference>
<dbReference type="AlphaFoldDB" id="A0A6B0TAF6"/>
<dbReference type="Proteomes" id="UP000466535">
    <property type="component" value="Unassembled WGS sequence"/>
</dbReference>
<proteinExistence type="predicted"/>
<organism evidence="6 7">
    <name type="scientific">Halovenus carboxidivorans</name>
    <dbReference type="NCBI Taxonomy" id="2692199"/>
    <lineage>
        <taxon>Archaea</taxon>
        <taxon>Methanobacteriati</taxon>
        <taxon>Methanobacteriota</taxon>
        <taxon>Stenosarchaea group</taxon>
        <taxon>Halobacteria</taxon>
        <taxon>Halobacteriales</taxon>
        <taxon>Haloarculaceae</taxon>
        <taxon>Halovenus</taxon>
    </lineage>
</organism>
<evidence type="ECO:0000256" key="1">
    <source>
        <dbReference type="ARBA" id="ARBA00022630"/>
    </source>
</evidence>
<gene>
    <name evidence="6" type="ORF">GRX03_00905</name>
</gene>
<dbReference type="InterPro" id="IPR011251">
    <property type="entry name" value="Luciferase-like_dom"/>
</dbReference>
<dbReference type="InterPro" id="IPR051260">
    <property type="entry name" value="Diverse_substr_monoxygenases"/>
</dbReference>
<reference evidence="6 7" key="1">
    <citation type="submission" date="2019-12" db="EMBL/GenBank/DDBJ databases">
        <title>Isolation and characterization of three novel carbon monoxide-oxidizing members of Halobacteria from salione crusts and soils.</title>
        <authorList>
            <person name="Myers M.R."/>
            <person name="King G.M."/>
        </authorList>
    </citation>
    <scope>NUCLEOTIDE SEQUENCE [LARGE SCALE GENOMIC DNA]</scope>
    <source>
        <strain evidence="6 7">WSH3</strain>
    </source>
</reference>
<name>A0A6B0TAF6_9EURY</name>
<evidence type="ECO:0000313" key="7">
    <source>
        <dbReference type="Proteomes" id="UP000466535"/>
    </source>
</evidence>
<keyword evidence="4" id="KW-0503">Monooxygenase</keyword>
<evidence type="ECO:0000313" key="6">
    <source>
        <dbReference type="EMBL" id="MXR50169.1"/>
    </source>
</evidence>
<dbReference type="Pfam" id="PF00296">
    <property type="entry name" value="Bac_luciferase"/>
    <property type="match status" value="1"/>
</dbReference>
<keyword evidence="7" id="KW-1185">Reference proteome</keyword>
<dbReference type="InterPro" id="IPR036661">
    <property type="entry name" value="Luciferase-like_sf"/>
</dbReference>
<keyword evidence="3 6" id="KW-0560">Oxidoreductase</keyword>
<dbReference type="EMBL" id="WUUT01000001">
    <property type="protein sequence ID" value="MXR50169.1"/>
    <property type="molecule type" value="Genomic_DNA"/>
</dbReference>
<dbReference type="GO" id="GO:0004497">
    <property type="term" value="F:monooxygenase activity"/>
    <property type="evidence" value="ECO:0007669"/>
    <property type="project" value="UniProtKB-KW"/>
</dbReference>
<accession>A0A6B0TAF6</accession>
<dbReference type="Gene3D" id="3.20.20.30">
    <property type="entry name" value="Luciferase-like domain"/>
    <property type="match status" value="1"/>
</dbReference>
<dbReference type="RefSeq" id="WP_368277888.1">
    <property type="nucleotide sequence ID" value="NZ_WUUT01000001.1"/>
</dbReference>
<dbReference type="PANTHER" id="PTHR30011">
    <property type="entry name" value="ALKANESULFONATE MONOOXYGENASE-RELATED"/>
    <property type="match status" value="1"/>
</dbReference>
<evidence type="ECO:0000256" key="3">
    <source>
        <dbReference type="ARBA" id="ARBA00023002"/>
    </source>
</evidence>
<dbReference type="GO" id="GO:0016705">
    <property type="term" value="F:oxidoreductase activity, acting on paired donors, with incorporation or reduction of molecular oxygen"/>
    <property type="evidence" value="ECO:0007669"/>
    <property type="project" value="InterPro"/>
</dbReference>
<dbReference type="InterPro" id="IPR020020">
    <property type="entry name" value="Luciferase-type_oxidoreductase"/>
</dbReference>
<comment type="caution">
    <text evidence="6">The sequence shown here is derived from an EMBL/GenBank/DDBJ whole genome shotgun (WGS) entry which is preliminary data.</text>
</comment>
<evidence type="ECO:0000256" key="2">
    <source>
        <dbReference type="ARBA" id="ARBA00022643"/>
    </source>
</evidence>